<reference evidence="1 2" key="1">
    <citation type="journal article" date="2018" name="PLoS Genet.">
        <title>Population sequencing reveals clonal diversity and ancestral inbreeding in the grapevine cultivar Chardonnay.</title>
        <authorList>
            <person name="Roach M.J."/>
            <person name="Johnson D.L."/>
            <person name="Bohlmann J."/>
            <person name="van Vuuren H.J."/>
            <person name="Jones S.J."/>
            <person name="Pretorius I.S."/>
            <person name="Schmidt S.A."/>
            <person name="Borneman A.R."/>
        </authorList>
    </citation>
    <scope>NUCLEOTIDE SEQUENCE [LARGE SCALE GENOMIC DNA]</scope>
    <source>
        <strain evidence="2">cv. Chardonnay</strain>
        <tissue evidence="1">Leaf</tissue>
    </source>
</reference>
<dbReference type="PANTHER" id="PTHR45835:SF99">
    <property type="entry name" value="CHROMO DOMAIN-CONTAINING PROTEIN-RELATED"/>
    <property type="match status" value="1"/>
</dbReference>
<dbReference type="PANTHER" id="PTHR45835">
    <property type="entry name" value="YALI0A06105P"/>
    <property type="match status" value="1"/>
</dbReference>
<organism evidence="1 2">
    <name type="scientific">Vitis vinifera</name>
    <name type="common">Grape</name>
    <dbReference type="NCBI Taxonomy" id="29760"/>
    <lineage>
        <taxon>Eukaryota</taxon>
        <taxon>Viridiplantae</taxon>
        <taxon>Streptophyta</taxon>
        <taxon>Embryophyta</taxon>
        <taxon>Tracheophyta</taxon>
        <taxon>Spermatophyta</taxon>
        <taxon>Magnoliopsida</taxon>
        <taxon>eudicotyledons</taxon>
        <taxon>Gunneridae</taxon>
        <taxon>Pentapetalae</taxon>
        <taxon>rosids</taxon>
        <taxon>Vitales</taxon>
        <taxon>Vitaceae</taxon>
        <taxon>Viteae</taxon>
        <taxon>Vitis</taxon>
    </lineage>
</organism>
<name>A0A438CHV5_VITVI</name>
<gene>
    <name evidence="1" type="primary">TY3B-I_823</name>
    <name evidence="1" type="ORF">CK203_106475</name>
</gene>
<accession>A0A438CHV5</accession>
<dbReference type="EMBL" id="QGNW01002218">
    <property type="protein sequence ID" value="RVW22802.1"/>
    <property type="molecule type" value="Genomic_DNA"/>
</dbReference>
<evidence type="ECO:0000313" key="2">
    <source>
        <dbReference type="Proteomes" id="UP000288805"/>
    </source>
</evidence>
<proteinExistence type="predicted"/>
<dbReference type="InterPro" id="IPR036397">
    <property type="entry name" value="RNaseH_sf"/>
</dbReference>
<dbReference type="SUPFAM" id="SSF53098">
    <property type="entry name" value="Ribonuclease H-like"/>
    <property type="match status" value="1"/>
</dbReference>
<sequence>MRDKDVQRFETELLVVRYEARYRIICGSVFGVSIVKVEHQRPTGSLQPLFIPEWKWEHITIDFVTRLPRTLGGNNTIWVIVDRLTKSAHFLPMKFNFSMDRLASLYVREIVRIHGVPVFIVSDRDPRFTSRFWHSLQKALDCGCDGQGTTSCCCQVSKIQWSNRSIREATWELEEEMRENHPHLFKTQVSSNWES</sequence>
<dbReference type="Gene3D" id="3.30.420.10">
    <property type="entry name" value="Ribonuclease H-like superfamily/Ribonuclease H"/>
    <property type="match status" value="1"/>
</dbReference>
<comment type="caution">
    <text evidence="1">The sequence shown here is derived from an EMBL/GenBank/DDBJ whole genome shotgun (WGS) entry which is preliminary data.</text>
</comment>
<evidence type="ECO:0000313" key="1">
    <source>
        <dbReference type="EMBL" id="RVW22802.1"/>
    </source>
</evidence>
<dbReference type="GO" id="GO:0003676">
    <property type="term" value="F:nucleic acid binding"/>
    <property type="evidence" value="ECO:0007669"/>
    <property type="project" value="InterPro"/>
</dbReference>
<dbReference type="Proteomes" id="UP000288805">
    <property type="component" value="Unassembled WGS sequence"/>
</dbReference>
<dbReference type="AlphaFoldDB" id="A0A438CHV5"/>
<protein>
    <submittedName>
        <fullName evidence="1">Transposon Ty3-I Gag-Pol polyprotein</fullName>
    </submittedName>
</protein>
<dbReference type="InterPro" id="IPR012337">
    <property type="entry name" value="RNaseH-like_sf"/>
</dbReference>